<keyword evidence="1" id="KW-0812">Transmembrane</keyword>
<sequence>MSANTDPSNLAASSANATDVNITQAQPNKPWSASATLGLSFLLFILYCLLSALMLGAVSLFETANPPSSDALMMDGDCLAINYLLTALALSPFIFYFAGKRKLTTASAYLGFDKLPSKKMFINFTLVLFAYFALTYVASEFFAIEMPQSMVDIYQSTDYLILLFIVVVIAAPVFEEVVFRGFMFKGLKHSRLGVIGSIIITSILFTLLHGGQYELSVLVMLFSLAVILGIARQRSGGIYLPIYLHLVNNLVSSIDLYLTLG</sequence>
<dbReference type="InterPro" id="IPR003675">
    <property type="entry name" value="Rce1/LyrA-like_dom"/>
</dbReference>
<evidence type="ECO:0000259" key="2">
    <source>
        <dbReference type="Pfam" id="PF02517"/>
    </source>
</evidence>
<accession>A0ABN1LA31</accession>
<comment type="caution">
    <text evidence="3">The sequence shown here is derived from an EMBL/GenBank/DDBJ whole genome shotgun (WGS) entry which is preliminary data.</text>
</comment>
<dbReference type="PANTHER" id="PTHR36435:SF1">
    <property type="entry name" value="CAAX AMINO TERMINAL PROTEASE FAMILY PROTEIN"/>
    <property type="match status" value="1"/>
</dbReference>
<dbReference type="InterPro" id="IPR052710">
    <property type="entry name" value="CAAX_protease"/>
</dbReference>
<protein>
    <recommendedName>
        <fullName evidence="2">CAAX prenyl protease 2/Lysostaphin resistance protein A-like domain-containing protein</fullName>
    </recommendedName>
</protein>
<evidence type="ECO:0000313" key="3">
    <source>
        <dbReference type="EMBL" id="GAA0821002.1"/>
    </source>
</evidence>
<dbReference type="EMBL" id="BAAAFA010000009">
    <property type="protein sequence ID" value="GAA0821002.1"/>
    <property type="molecule type" value="Genomic_DNA"/>
</dbReference>
<feature type="transmembrane region" description="Helical" evidence="1">
    <location>
        <begin position="37"/>
        <end position="61"/>
    </location>
</feature>
<feature type="transmembrane region" description="Helical" evidence="1">
    <location>
        <begin position="238"/>
        <end position="260"/>
    </location>
</feature>
<organism evidence="3 4">
    <name type="scientific">Colwellia asteriadis</name>
    <dbReference type="NCBI Taxonomy" id="517723"/>
    <lineage>
        <taxon>Bacteria</taxon>
        <taxon>Pseudomonadati</taxon>
        <taxon>Pseudomonadota</taxon>
        <taxon>Gammaproteobacteria</taxon>
        <taxon>Alteromonadales</taxon>
        <taxon>Colwelliaceae</taxon>
        <taxon>Colwellia</taxon>
    </lineage>
</organism>
<evidence type="ECO:0000256" key="1">
    <source>
        <dbReference type="SAM" id="Phobius"/>
    </source>
</evidence>
<gene>
    <name evidence="3" type="ORF">GCM10009111_27320</name>
</gene>
<feature type="transmembrane region" description="Helical" evidence="1">
    <location>
        <begin position="159"/>
        <end position="179"/>
    </location>
</feature>
<feature type="transmembrane region" description="Helical" evidence="1">
    <location>
        <begin position="215"/>
        <end position="231"/>
    </location>
</feature>
<keyword evidence="1" id="KW-0472">Membrane</keyword>
<keyword evidence="4" id="KW-1185">Reference proteome</keyword>
<evidence type="ECO:0000313" key="4">
    <source>
        <dbReference type="Proteomes" id="UP001500021"/>
    </source>
</evidence>
<reference evidence="3 4" key="1">
    <citation type="journal article" date="2019" name="Int. J. Syst. Evol. Microbiol.">
        <title>The Global Catalogue of Microorganisms (GCM) 10K type strain sequencing project: providing services to taxonomists for standard genome sequencing and annotation.</title>
        <authorList>
            <consortium name="The Broad Institute Genomics Platform"/>
            <consortium name="The Broad Institute Genome Sequencing Center for Infectious Disease"/>
            <person name="Wu L."/>
            <person name="Ma J."/>
        </authorList>
    </citation>
    <scope>NUCLEOTIDE SEQUENCE [LARGE SCALE GENOMIC DNA]</scope>
    <source>
        <strain evidence="3 4">JCM 15608</strain>
    </source>
</reference>
<keyword evidence="1" id="KW-1133">Transmembrane helix</keyword>
<feature type="transmembrane region" description="Helical" evidence="1">
    <location>
        <begin position="81"/>
        <end position="99"/>
    </location>
</feature>
<dbReference type="Proteomes" id="UP001500021">
    <property type="component" value="Unassembled WGS sequence"/>
</dbReference>
<feature type="transmembrane region" description="Helical" evidence="1">
    <location>
        <begin position="191"/>
        <end position="209"/>
    </location>
</feature>
<dbReference type="PANTHER" id="PTHR36435">
    <property type="entry name" value="SLR1288 PROTEIN"/>
    <property type="match status" value="1"/>
</dbReference>
<proteinExistence type="predicted"/>
<feature type="transmembrane region" description="Helical" evidence="1">
    <location>
        <begin position="120"/>
        <end position="139"/>
    </location>
</feature>
<dbReference type="Pfam" id="PF02517">
    <property type="entry name" value="Rce1-like"/>
    <property type="match status" value="1"/>
</dbReference>
<name>A0ABN1LA31_9GAMM</name>
<feature type="domain" description="CAAX prenyl protease 2/Lysostaphin resistance protein A-like" evidence="2">
    <location>
        <begin position="160"/>
        <end position="251"/>
    </location>
</feature>
<dbReference type="RefSeq" id="WP_343818148.1">
    <property type="nucleotide sequence ID" value="NZ_BAAAFA010000009.1"/>
</dbReference>